<comment type="caution">
    <text evidence="1">The sequence shown here is derived from an EMBL/GenBank/DDBJ whole genome shotgun (WGS) entry which is preliminary data.</text>
</comment>
<dbReference type="PATRIC" id="fig|1165867.3.peg.8030"/>
<name>I0W636_RHOOP</name>
<dbReference type="EMBL" id="AJJH01000178">
    <property type="protein sequence ID" value="EID71852.1"/>
    <property type="molecule type" value="Genomic_DNA"/>
</dbReference>
<reference evidence="1 2" key="1">
    <citation type="journal article" date="2012" name="J. Bacteriol.">
        <title>Draft genome sequence of the nitrophenol-degrading actinomycete Rhodococcus imtechensis RKJ300.</title>
        <authorList>
            <person name="Vikram S."/>
            <person name="Kumar S."/>
            <person name="Subramanian S."/>
            <person name="Raghava G.P."/>
        </authorList>
    </citation>
    <scope>NUCLEOTIDE SEQUENCE [LARGE SCALE GENOMIC DNA]</scope>
    <source>
        <strain evidence="1 2">RKJ300</strain>
    </source>
</reference>
<protein>
    <submittedName>
        <fullName evidence="1">Phenylacetic acid degradation ring hydroxlyating complex protein 3</fullName>
    </submittedName>
</protein>
<dbReference type="InterPro" id="IPR009078">
    <property type="entry name" value="Ferritin-like_SF"/>
</dbReference>
<dbReference type="InterPro" id="IPR052703">
    <property type="entry name" value="Aromatic_CoA_ox/epox"/>
</dbReference>
<dbReference type="NCBIfam" id="TIGR02158">
    <property type="entry name" value="PA_CoA_Oxy3"/>
    <property type="match status" value="1"/>
</dbReference>
<dbReference type="Proteomes" id="UP000006447">
    <property type="component" value="Unassembled WGS sequence"/>
</dbReference>
<dbReference type="AlphaFoldDB" id="I0W636"/>
<dbReference type="InterPro" id="IPR011882">
    <property type="entry name" value="PaaC"/>
</dbReference>
<dbReference type="SUPFAM" id="SSF47240">
    <property type="entry name" value="Ferritin-like"/>
    <property type="match status" value="1"/>
</dbReference>
<dbReference type="GO" id="GO:0005829">
    <property type="term" value="C:cytosol"/>
    <property type="evidence" value="ECO:0007669"/>
    <property type="project" value="TreeGrafter"/>
</dbReference>
<organism evidence="1 2">
    <name type="scientific">Rhodococcus opacus RKJ300 = JCM 13270</name>
    <dbReference type="NCBI Taxonomy" id="1165867"/>
    <lineage>
        <taxon>Bacteria</taxon>
        <taxon>Bacillati</taxon>
        <taxon>Actinomycetota</taxon>
        <taxon>Actinomycetes</taxon>
        <taxon>Mycobacteriales</taxon>
        <taxon>Nocardiaceae</taxon>
        <taxon>Rhodococcus</taxon>
    </lineage>
</organism>
<dbReference type="InterPro" id="IPR012347">
    <property type="entry name" value="Ferritin-like"/>
</dbReference>
<dbReference type="PIRSF" id="PIRSF037834">
    <property type="entry name" value="PA_CoA_Oase3"/>
    <property type="match status" value="1"/>
</dbReference>
<dbReference type="PANTHER" id="PTHR30458:SF0">
    <property type="entry name" value="1,2-PHENYLACETYL-COA EPOXIDASE, SUBUNIT C"/>
    <property type="match status" value="1"/>
</dbReference>
<gene>
    <name evidence="1" type="ORF">W59_39164</name>
</gene>
<evidence type="ECO:0000313" key="1">
    <source>
        <dbReference type="EMBL" id="EID71852.1"/>
    </source>
</evidence>
<sequence>MRLTMTDHDNAYEGLVDEDSHGQWAFGTSFDDPLAGVDTTVPEDVDLSALAGYCLMLGDDALISSQRLAEWSTRAPELEEEVALANVGLDLLGQARLLLARAAAADASVVPYISDTSPIPPEDALAFFRDENRFRNTRLAELDNGDFAQSITRLLVFSTWRLALFDRLRTSRDPVLAAVAVKGVKELTYHRDYAARWVVTLGCGTEESKTRMAAALTHVWPYVEELFVPTTEELALAAVGVGVDPRDVREEFDSVLEQVLHAAELTAPTGRTVGTVGGRAGRQGLHTEALGLLLAEMQSVARAHPEGVW</sequence>
<dbReference type="PANTHER" id="PTHR30458">
    <property type="entry name" value="PHENYLACETIC ACID DEGRADATION PROTEIN PAA"/>
    <property type="match status" value="1"/>
</dbReference>
<dbReference type="Gene3D" id="1.20.1260.10">
    <property type="match status" value="1"/>
</dbReference>
<dbReference type="Pfam" id="PF05138">
    <property type="entry name" value="PaaA_PaaC"/>
    <property type="match status" value="1"/>
</dbReference>
<dbReference type="GO" id="GO:0010124">
    <property type="term" value="P:phenylacetate catabolic process"/>
    <property type="evidence" value="ECO:0007669"/>
    <property type="project" value="InterPro"/>
</dbReference>
<evidence type="ECO:0000313" key="2">
    <source>
        <dbReference type="Proteomes" id="UP000006447"/>
    </source>
</evidence>
<proteinExistence type="predicted"/>
<accession>I0W636</accession>
<dbReference type="InterPro" id="IPR007814">
    <property type="entry name" value="PaaA_PaaC"/>
</dbReference>